<feature type="transmembrane region" description="Helical" evidence="1">
    <location>
        <begin position="66"/>
        <end position="89"/>
    </location>
</feature>
<evidence type="ECO:0000313" key="3">
    <source>
        <dbReference type="Proteomes" id="UP001499851"/>
    </source>
</evidence>
<sequence>MSQDPPPAPHAPAPFPPVAERPPGVVTAAVVLLWVLLAVGACGSAFLPVSAYLTEAWADDGLERGLGAVVAASSAVLVALTVARGLLAVRVKRRGGRARVAAIAVEGASLTLSVASWIVVGALAPVTSTSTVDGALETTTSYGPNVVAVSATCPGMLMSVLVIVFLSLADAKRWCDR</sequence>
<feature type="transmembrane region" description="Helical" evidence="1">
    <location>
        <begin position="25"/>
        <end position="46"/>
    </location>
</feature>
<keyword evidence="1" id="KW-0812">Transmembrane</keyword>
<protein>
    <recommendedName>
        <fullName evidence="4">DUF2975 domain-containing protein</fullName>
    </recommendedName>
</protein>
<dbReference type="Proteomes" id="UP001499851">
    <property type="component" value="Unassembled WGS sequence"/>
</dbReference>
<keyword evidence="1" id="KW-0472">Membrane</keyword>
<evidence type="ECO:0000256" key="1">
    <source>
        <dbReference type="SAM" id="Phobius"/>
    </source>
</evidence>
<dbReference type="EMBL" id="BAAAQF010000010">
    <property type="protein sequence ID" value="GAA1680807.1"/>
    <property type="molecule type" value="Genomic_DNA"/>
</dbReference>
<proteinExistence type="predicted"/>
<feature type="transmembrane region" description="Helical" evidence="1">
    <location>
        <begin position="146"/>
        <end position="169"/>
    </location>
</feature>
<feature type="transmembrane region" description="Helical" evidence="1">
    <location>
        <begin position="101"/>
        <end position="126"/>
    </location>
</feature>
<gene>
    <name evidence="2" type="ORF">GCM10009830_29840</name>
</gene>
<accession>A0ABP4T1K9</accession>
<comment type="caution">
    <text evidence="2">The sequence shown here is derived from an EMBL/GenBank/DDBJ whole genome shotgun (WGS) entry which is preliminary data.</text>
</comment>
<keyword evidence="3" id="KW-1185">Reference proteome</keyword>
<name>A0ABP4T1K9_9ACTN</name>
<keyword evidence="1" id="KW-1133">Transmembrane helix</keyword>
<evidence type="ECO:0000313" key="2">
    <source>
        <dbReference type="EMBL" id="GAA1680807.1"/>
    </source>
</evidence>
<reference evidence="3" key="1">
    <citation type="journal article" date="2019" name="Int. J. Syst. Evol. Microbiol.">
        <title>The Global Catalogue of Microorganisms (GCM) 10K type strain sequencing project: providing services to taxonomists for standard genome sequencing and annotation.</title>
        <authorList>
            <consortium name="The Broad Institute Genomics Platform"/>
            <consortium name="The Broad Institute Genome Sequencing Center for Infectious Disease"/>
            <person name="Wu L."/>
            <person name="Ma J."/>
        </authorList>
    </citation>
    <scope>NUCLEOTIDE SEQUENCE [LARGE SCALE GENOMIC DNA]</scope>
    <source>
        <strain evidence="3">JCM 16001</strain>
    </source>
</reference>
<dbReference type="RefSeq" id="WP_344487700.1">
    <property type="nucleotide sequence ID" value="NZ_BAAAQF010000010.1"/>
</dbReference>
<organism evidence="2 3">
    <name type="scientific">Glycomyces endophyticus</name>
    <dbReference type="NCBI Taxonomy" id="480996"/>
    <lineage>
        <taxon>Bacteria</taxon>
        <taxon>Bacillati</taxon>
        <taxon>Actinomycetota</taxon>
        <taxon>Actinomycetes</taxon>
        <taxon>Glycomycetales</taxon>
        <taxon>Glycomycetaceae</taxon>
        <taxon>Glycomyces</taxon>
    </lineage>
</organism>
<evidence type="ECO:0008006" key="4">
    <source>
        <dbReference type="Google" id="ProtNLM"/>
    </source>
</evidence>